<name>A0A9W4ULD7_9PLEO</name>
<reference evidence="2" key="1">
    <citation type="submission" date="2023-01" db="EMBL/GenBank/DDBJ databases">
        <authorList>
            <person name="Van Ghelder C."/>
            <person name="Rancurel C."/>
        </authorList>
    </citation>
    <scope>NUCLEOTIDE SEQUENCE</scope>
    <source>
        <strain evidence="2">CNCM I-4278</strain>
    </source>
</reference>
<feature type="transmembrane region" description="Helical" evidence="1">
    <location>
        <begin position="57"/>
        <end position="76"/>
    </location>
</feature>
<dbReference type="AlphaFoldDB" id="A0A9W4ULD7"/>
<keyword evidence="1" id="KW-0812">Transmembrane</keyword>
<gene>
    <name evidence="2" type="ORF">PDIGIT_LOCUS10939</name>
</gene>
<protein>
    <submittedName>
        <fullName evidence="2">Uncharacterized protein</fullName>
    </submittedName>
</protein>
<keyword evidence="3" id="KW-1185">Reference proteome</keyword>
<organism evidence="2 3">
    <name type="scientific">Periconia digitata</name>
    <dbReference type="NCBI Taxonomy" id="1303443"/>
    <lineage>
        <taxon>Eukaryota</taxon>
        <taxon>Fungi</taxon>
        <taxon>Dikarya</taxon>
        <taxon>Ascomycota</taxon>
        <taxon>Pezizomycotina</taxon>
        <taxon>Dothideomycetes</taxon>
        <taxon>Pleosporomycetidae</taxon>
        <taxon>Pleosporales</taxon>
        <taxon>Massarineae</taxon>
        <taxon>Periconiaceae</taxon>
        <taxon>Periconia</taxon>
    </lineage>
</organism>
<comment type="caution">
    <text evidence="2">The sequence shown here is derived from an EMBL/GenBank/DDBJ whole genome shotgun (WGS) entry which is preliminary data.</text>
</comment>
<accession>A0A9W4ULD7</accession>
<keyword evidence="1" id="KW-0472">Membrane</keyword>
<sequence>MAAEAAENRHLKGCSGFQSCVVYLTNFPLNSWGTFSWASPAGFSPTKRAIQRSSARVGIFQVSHFVVICLFVMIPGRSASELSRRNFLHVFSKSGCFDNTRKISKLTSRVRDGTCDQEYLKREITRPNPHISFEIARHVDSSPKERVSPSSALTSLCLSKS</sequence>
<evidence type="ECO:0000256" key="1">
    <source>
        <dbReference type="SAM" id="Phobius"/>
    </source>
</evidence>
<evidence type="ECO:0000313" key="2">
    <source>
        <dbReference type="EMBL" id="CAI6337824.1"/>
    </source>
</evidence>
<dbReference type="EMBL" id="CAOQHR010000007">
    <property type="protein sequence ID" value="CAI6337824.1"/>
    <property type="molecule type" value="Genomic_DNA"/>
</dbReference>
<evidence type="ECO:0000313" key="3">
    <source>
        <dbReference type="Proteomes" id="UP001152607"/>
    </source>
</evidence>
<proteinExistence type="predicted"/>
<keyword evidence="1" id="KW-1133">Transmembrane helix</keyword>
<dbReference type="Proteomes" id="UP001152607">
    <property type="component" value="Unassembled WGS sequence"/>
</dbReference>